<dbReference type="InterPro" id="IPR014756">
    <property type="entry name" value="Ig_E-set"/>
</dbReference>
<dbReference type="GO" id="GO:0005615">
    <property type="term" value="C:extracellular space"/>
    <property type="evidence" value="ECO:0007669"/>
    <property type="project" value="InterPro"/>
</dbReference>
<dbReference type="Gene3D" id="2.60.40.1940">
    <property type="match status" value="1"/>
</dbReference>
<dbReference type="InterPro" id="IPR050473">
    <property type="entry name" value="A2M/Complement_sys"/>
</dbReference>
<dbReference type="SMART" id="SM01359">
    <property type="entry name" value="A2M_N_2"/>
    <property type="match status" value="1"/>
</dbReference>
<dbReference type="InterPro" id="IPR047565">
    <property type="entry name" value="Alpha-macroglob_thiol-ester_cl"/>
</dbReference>
<dbReference type="Gene3D" id="1.50.10.20">
    <property type="match status" value="1"/>
</dbReference>
<dbReference type="Gene3D" id="2.60.120.1540">
    <property type="match status" value="1"/>
</dbReference>
<dbReference type="InterPro" id="IPR011626">
    <property type="entry name" value="Alpha-macroglobulin_TED"/>
</dbReference>
<evidence type="ECO:0000256" key="6">
    <source>
        <dbReference type="ARBA" id="ARBA00022900"/>
    </source>
</evidence>
<dbReference type="CDD" id="cd02897">
    <property type="entry name" value="A2M_2"/>
    <property type="match status" value="1"/>
</dbReference>
<reference evidence="12 13" key="1">
    <citation type="submission" date="2019-09" db="EMBL/GenBank/DDBJ databases">
        <title>Bird 10,000 Genomes (B10K) Project - Family phase.</title>
        <authorList>
            <person name="Zhang G."/>
        </authorList>
    </citation>
    <scope>NUCLEOTIDE SEQUENCE [LARGE SCALE GENOMIC DNA]</scope>
    <source>
        <strain evidence="12">B10K-DU-012-55</strain>
        <tissue evidence="12">Muscle</tissue>
    </source>
</reference>
<evidence type="ECO:0000256" key="1">
    <source>
        <dbReference type="ARBA" id="ARBA00004613"/>
    </source>
</evidence>
<dbReference type="EMBL" id="VYZM01003131">
    <property type="protein sequence ID" value="NWU47816.1"/>
    <property type="molecule type" value="Genomic_DNA"/>
</dbReference>
<dbReference type="InterPro" id="IPR041555">
    <property type="entry name" value="MG3"/>
</dbReference>
<dbReference type="PANTHER" id="PTHR11412">
    <property type="entry name" value="MACROGLOBULIN / COMPLEMENT"/>
    <property type="match status" value="1"/>
</dbReference>
<dbReference type="Pfam" id="PF07678">
    <property type="entry name" value="TED_complement"/>
    <property type="match status" value="1"/>
</dbReference>
<dbReference type="InterPro" id="IPR011625">
    <property type="entry name" value="A2M_N_BRD"/>
</dbReference>
<sequence>NYAVAIPSQLYYPFSETVCLQLSRKDAVPIHVTVTLQSKAGNETLITQSISQLTFFHCTTFQVPPPVGNSDEVAFIVITVLEANSEFQKKQKVLIKHADKKTFIQTDKSVYKPGQIVKLRIVTLDQNFIASNETSLFALGNNYSPLLPIQDPKGNRIGQWLNVTPVGGIVDLSFTLAAEALVGEYTIKMPDRTHTFRVEEYVLPKFSVSIQMPQVVTILEEKFHLHVCGMYTYGKPVQGSVKAVVCRKHIRYNRKSSKAKHSICKDYTGKTNEDGCFATEVNLKIYHQKRGDNYDFNLEAVAFLKESGTGVEVNTTENCKVTFDITTLQFWDTSYYYQQGAPYYGNLELKSANGTHLKNKEVILTVSYGSRKQTKSYFTDDNGMASFILETSAWDNSSKVLLQAKTQPEDLNGRNVRVSYGTASLTLRAFYSSSRSSVRIQPVQPMLPCGDVQQVTVHYRILATELGVRAASADFYHLVTCCCCNPWRWTSLPLPSLFLFLLLPSGQYSGAFNVTLPIDLISPMATLFVYTAFPEGQVAADIFSLKVSKCFRNHVKLGFSDTVALPGSAVRLHLQAAPGSLCSIRAVDQSVLLLRPEAELSRDRWLCILSLYKFAGQAEVQQRRVADMLGGGSRDRPSDTTPPPLKSAVFSSLSFLQNSGLTFLTSLKIKSPIECRTQTTFYYDYMYFDNLNPETDAAVERAESEHVELGSEAGPVRTWFPETFIWTLVPISDSGVAEIAVTVPHSITDWRAMTFCTSETHGLGISETTSLRSFKPFFVEPTLPYSVFRGESFPLKVKVFSYLKHCMVLQLNLMDSRDFEFVHANVRFTICLCPDSAKTFFWDVKATKLGKVNFTVTAEAMDQEGVCTESTAVVPESGGKDTVVKHLLVKAEGLMEEKTHTSLLCPKGTSASETITFTMPENRILGSERAHISFLGDILGTALDNIDELLQMSSGCGEQNMVHFAPNVFITRYLKETGQLTPEIKQKAIGYLESGYQRQLLYKHTDGSYSAFGEGSEPGNTWLTALVLKTFSQAQDFIHIDEQNIKDAVSALIKSQTPSGCFKSVGKLFNNGLMGAVEEGLGMTSAIITALIHSGMPRSDPVVWKALKCIRDLVNADTGTYNLYSLALAANAFAVAGDKALRQKILKRLDKAAIISDDQIFWSQQSKQEEDSLYWYRAPSVDVELTSIILMAHLSKSSLSSDEIRKASQIVSWLTKQQNPYGGFASTQDTVVALEALALYATKTFSKDGPDLQASLSSEGFNQNIRVDNTNRLLLQTVELPAIPRDYTVHVQGHGCLFLQAIQRYHIPPPRSEVTFAVSVQTECTAPNATQFPVTIHARYTGNRVSTNMVLIQVELLSGYSPVSDSLEELKKMPLVKKVESEADRVILYLKELTRQPHAYTLLVQQDMQVKDHKPANIKVYDYYMPGELRCCTAETTQ</sequence>
<keyword evidence="13" id="KW-1185">Reference proteome</keyword>
<dbReference type="InterPro" id="IPR008930">
    <property type="entry name" value="Terpenoid_cyclase/PrenylTrfase"/>
</dbReference>
<feature type="non-terminal residue" evidence="12">
    <location>
        <position position="1438"/>
    </location>
</feature>
<evidence type="ECO:0000256" key="4">
    <source>
        <dbReference type="ARBA" id="ARBA00022690"/>
    </source>
</evidence>
<comment type="similarity">
    <text evidence="2">Belongs to the protease inhibitor I39 (alpha-2-macroglobulin) family.</text>
</comment>
<dbReference type="InterPro" id="IPR001599">
    <property type="entry name" value="Macroglobln_a2"/>
</dbReference>
<evidence type="ECO:0000259" key="11">
    <source>
        <dbReference type="SMART" id="SM01361"/>
    </source>
</evidence>
<keyword evidence="7" id="KW-1015">Disulfide bond</keyword>
<dbReference type="Pfam" id="PF17791">
    <property type="entry name" value="MG3"/>
    <property type="match status" value="1"/>
</dbReference>
<dbReference type="InterPro" id="IPR041813">
    <property type="entry name" value="A2M_TED"/>
</dbReference>
<name>A0A7K5X5U4_9CHAR</name>
<dbReference type="FunFam" id="2.60.40.1930:FF:000001">
    <property type="entry name" value="CD109 isoform 3"/>
    <property type="match status" value="1"/>
</dbReference>
<dbReference type="Pfam" id="PF07677">
    <property type="entry name" value="A2M_recep"/>
    <property type="match status" value="1"/>
</dbReference>
<evidence type="ECO:0000256" key="8">
    <source>
        <dbReference type="ARBA" id="ARBA00023180"/>
    </source>
</evidence>
<keyword evidence="6" id="KW-0722">Serine protease inhibitor</keyword>
<feature type="domain" description="Alpha-2-macroglobulin" evidence="10">
    <location>
        <begin position="723"/>
        <end position="813"/>
    </location>
</feature>
<dbReference type="SMART" id="SM01419">
    <property type="entry name" value="Thiol-ester_cl"/>
    <property type="match status" value="1"/>
</dbReference>
<feature type="non-terminal residue" evidence="12">
    <location>
        <position position="1"/>
    </location>
</feature>
<dbReference type="Pfam" id="PF17789">
    <property type="entry name" value="MG4"/>
    <property type="match status" value="1"/>
</dbReference>
<dbReference type="InterPro" id="IPR009048">
    <property type="entry name" value="A-macroglobulin_rcpt-bd"/>
</dbReference>
<evidence type="ECO:0000256" key="2">
    <source>
        <dbReference type="ARBA" id="ARBA00010952"/>
    </source>
</evidence>
<evidence type="ECO:0000313" key="12">
    <source>
        <dbReference type="EMBL" id="NWU47816.1"/>
    </source>
</evidence>
<dbReference type="Gene3D" id="2.20.130.20">
    <property type="match status" value="1"/>
</dbReference>
<dbReference type="Proteomes" id="UP000586671">
    <property type="component" value="Unassembled WGS sequence"/>
</dbReference>
<dbReference type="InterPro" id="IPR040839">
    <property type="entry name" value="MG4"/>
</dbReference>
<comment type="caution">
    <text evidence="12">The sequence shown here is derived from an EMBL/GenBank/DDBJ whole genome shotgun (WGS) entry which is preliminary data.</text>
</comment>
<organism evidence="12 13">
    <name type="scientific">Dromas ardeola</name>
    <dbReference type="NCBI Taxonomy" id="458190"/>
    <lineage>
        <taxon>Eukaryota</taxon>
        <taxon>Metazoa</taxon>
        <taxon>Chordata</taxon>
        <taxon>Craniata</taxon>
        <taxon>Vertebrata</taxon>
        <taxon>Euteleostomi</taxon>
        <taxon>Archelosauria</taxon>
        <taxon>Archosauria</taxon>
        <taxon>Dinosauria</taxon>
        <taxon>Saurischia</taxon>
        <taxon>Theropoda</taxon>
        <taxon>Coelurosauria</taxon>
        <taxon>Aves</taxon>
        <taxon>Neognathae</taxon>
        <taxon>Neoaves</taxon>
        <taxon>Charadriiformes</taxon>
        <taxon>Dromadidae</taxon>
        <taxon>Dromas</taxon>
    </lineage>
</organism>
<dbReference type="FunFam" id="1.50.10.20:FF:000001">
    <property type="entry name" value="CD109 isoform 1"/>
    <property type="match status" value="1"/>
</dbReference>
<dbReference type="SUPFAM" id="SSF48239">
    <property type="entry name" value="Terpenoid cyclases/Protein prenyltransferases"/>
    <property type="match status" value="1"/>
</dbReference>
<dbReference type="SMART" id="SM01361">
    <property type="entry name" value="A2M_recep"/>
    <property type="match status" value="1"/>
</dbReference>
<dbReference type="Pfam" id="PF00207">
    <property type="entry name" value="A2M"/>
    <property type="match status" value="1"/>
</dbReference>
<dbReference type="InterPro" id="IPR002890">
    <property type="entry name" value="MG2"/>
</dbReference>
<feature type="domain" description="Alpha-macroglobulin receptor-binding" evidence="11">
    <location>
        <begin position="1347"/>
        <end position="1436"/>
    </location>
</feature>
<dbReference type="Gene3D" id="2.60.40.1930">
    <property type="match status" value="1"/>
</dbReference>
<evidence type="ECO:0000259" key="9">
    <source>
        <dbReference type="SMART" id="SM01359"/>
    </source>
</evidence>
<evidence type="ECO:0000259" key="10">
    <source>
        <dbReference type="SMART" id="SM01360"/>
    </source>
</evidence>
<dbReference type="InterPro" id="IPR036595">
    <property type="entry name" value="A-macroglobulin_rcpt-bd_sf"/>
</dbReference>
<comment type="subcellular location">
    <subcellularLocation>
        <location evidence="1">Secreted</location>
    </subcellularLocation>
</comment>
<keyword evidence="3" id="KW-0964">Secreted</keyword>
<dbReference type="SUPFAM" id="SSF81296">
    <property type="entry name" value="E set domains"/>
    <property type="match status" value="1"/>
</dbReference>
<accession>A0A7K5X5U4</accession>
<keyword evidence="5" id="KW-0732">Signal</keyword>
<dbReference type="SMART" id="SM01360">
    <property type="entry name" value="A2M"/>
    <property type="match status" value="1"/>
</dbReference>
<dbReference type="SUPFAM" id="SSF49410">
    <property type="entry name" value="Alpha-macroglobulin receptor domain"/>
    <property type="match status" value="1"/>
</dbReference>
<dbReference type="InterPro" id="IPR013783">
    <property type="entry name" value="Ig-like_fold"/>
</dbReference>
<evidence type="ECO:0000313" key="13">
    <source>
        <dbReference type="Proteomes" id="UP000586671"/>
    </source>
</evidence>
<evidence type="ECO:0000256" key="7">
    <source>
        <dbReference type="ARBA" id="ARBA00023157"/>
    </source>
</evidence>
<dbReference type="GO" id="GO:0004867">
    <property type="term" value="F:serine-type endopeptidase inhibitor activity"/>
    <property type="evidence" value="ECO:0007669"/>
    <property type="project" value="UniProtKB-KW"/>
</dbReference>
<keyword evidence="8" id="KW-0325">Glycoprotein</keyword>
<dbReference type="Gene3D" id="2.60.40.690">
    <property type="entry name" value="Alpha-macroglobulin, receptor-binding domain"/>
    <property type="match status" value="1"/>
</dbReference>
<feature type="domain" description="Alpha-2-macroglobulin bait region" evidence="9">
    <location>
        <begin position="438"/>
        <end position="594"/>
    </location>
</feature>
<keyword evidence="4" id="KW-0646">Protease inhibitor</keyword>
<proteinExistence type="inferred from homology"/>
<gene>
    <name evidence="12" type="primary">A2ml1_0</name>
    <name evidence="12" type="ORF">DROARD_R03866</name>
</gene>
<dbReference type="Pfam" id="PF07703">
    <property type="entry name" value="A2M_BRD"/>
    <property type="match status" value="1"/>
</dbReference>
<evidence type="ECO:0000256" key="3">
    <source>
        <dbReference type="ARBA" id="ARBA00022525"/>
    </source>
</evidence>
<dbReference type="Gene3D" id="2.60.40.10">
    <property type="entry name" value="Immunoglobulins"/>
    <property type="match status" value="2"/>
</dbReference>
<protein>
    <submittedName>
        <fullName evidence="12">A2ML1 protein</fullName>
    </submittedName>
</protein>
<evidence type="ECO:0000256" key="5">
    <source>
        <dbReference type="ARBA" id="ARBA00022729"/>
    </source>
</evidence>
<dbReference type="Pfam" id="PF01835">
    <property type="entry name" value="MG2"/>
    <property type="match status" value="1"/>
</dbReference>
<dbReference type="PANTHER" id="PTHR11412:SF185">
    <property type="entry name" value="ALPHA-2-MACROGLOBULIN-LIKE PROTEIN 1"/>
    <property type="match status" value="1"/>
</dbReference>